<dbReference type="Proteomes" id="UP001152888">
    <property type="component" value="Unassembled WGS sequence"/>
</dbReference>
<dbReference type="OrthoDB" id="8188202at2759"/>
<feature type="region of interest" description="Disordered" evidence="1">
    <location>
        <begin position="11"/>
        <end position="70"/>
    </location>
</feature>
<feature type="compositionally biased region" description="Pro residues" evidence="1">
    <location>
        <begin position="44"/>
        <end position="57"/>
    </location>
</feature>
<feature type="region of interest" description="Disordered" evidence="1">
    <location>
        <begin position="824"/>
        <end position="869"/>
    </location>
</feature>
<feature type="compositionally biased region" description="Basic and acidic residues" evidence="1">
    <location>
        <begin position="495"/>
        <end position="509"/>
    </location>
</feature>
<feature type="compositionally biased region" description="Low complexity" evidence="1">
    <location>
        <begin position="571"/>
        <end position="580"/>
    </location>
</feature>
<feature type="region of interest" description="Disordered" evidence="1">
    <location>
        <begin position="672"/>
        <end position="716"/>
    </location>
</feature>
<evidence type="ECO:0000256" key="1">
    <source>
        <dbReference type="SAM" id="MobiDB-lite"/>
    </source>
</evidence>
<feature type="region of interest" description="Disordered" evidence="1">
    <location>
        <begin position="269"/>
        <end position="323"/>
    </location>
</feature>
<feature type="compositionally biased region" description="Low complexity" evidence="1">
    <location>
        <begin position="32"/>
        <end position="43"/>
    </location>
</feature>
<accession>A0A9P0NZF6</accession>
<gene>
    <name evidence="2" type="ORF">ACAOBT_LOCUS3011</name>
</gene>
<comment type="caution">
    <text evidence="2">The sequence shown here is derived from an EMBL/GenBank/DDBJ whole genome shotgun (WGS) entry which is preliminary data.</text>
</comment>
<evidence type="ECO:0000313" key="3">
    <source>
        <dbReference type="Proteomes" id="UP001152888"/>
    </source>
</evidence>
<sequence length="998" mass="111642">MTVSFVPVEVEGYGPYKPVPPPKPLSQQHDYPQQPQQQQSSGGTPPPYRMPPYPPFGEPQIPGAAGVGPVESTIIAGSPVAQRYQQGLHTHSNKFPIEREVILTATDKDSKIPILQDYKKRSKSTVVAPDVPPKQMAAWTQGPMQNMQILPDQTHSGLIQTVQQQSEANGASAYRAASTYHLQDYYVTQNEPSTGAVPRAGAWHGNAVDPNKPAPRPISNEDYTNNSQTVAIQMENKDATPKDQKNMKSVTKTYHTIKDIISNRFKSSKDNLDEKNEDSGLNNVSEDIRKSQGNIIEEVDSKKAPLPDQTYTKQPSLSQQQQYKQQTSQQQFIQQQMLVQHTVQMQQYQHQLSQQQQYAQKMAQVRSQMIGTARQEELYYQTNYVGNVQRAAGRFAQAGQQITGLPAQPNLQTSPERRSAQQLERDSLRQRSFEARRAASQPQLAFDHEGAPENAPNRPQPQIPVLARRGSHGNIMDSSKDTEKDSDDGGFLKRPQAEEHKDSGVKQKENNLQNESSEHKRDNTEDKHSQDALLGSPRKRFEGETGKSEGVYNVGQRTAKIEEDAKTQKKANPSSSANNSDYDKAGGQSSSNVDSGRGSAAYSSGRRPTGIDLNGDYDSCQASTGRKYRDEHNGGHDSEWVDIVENELRHILEPKLHELSLQDSSNRIANSTMSESISSMTPPLPPLSPGDQSSPTMTPRNSNRYKHSSLPYGSKPDYDGFKSKSYSRDVIGSSRWNGTSNQKHRMQKKLDPHALLREKQIFGLDTTDLTSTTTRSMDLESMLDGQSDSDGDISTTDARTIRKQLEGLESMYSEVLKLLGVKKHPGRYQPSDPRFNKRRYGSMSSLPSSSVSSRPIRDKRRTDERKKVRDMRGINKRFQRLESHVVTLARSVAHLSSEMRTQHLMIQEMENIRGEIAALRTQTNMLNVRSQSASRAVSSKELPTLANPARVKKLTKFFGDEPPLLRLFLRKLGYEVGRFRRGLKDIVEVSSADNGNHS</sequence>
<feature type="compositionally biased region" description="Polar residues" evidence="1">
    <location>
        <begin position="309"/>
        <end position="318"/>
    </location>
</feature>
<feature type="region of interest" description="Disordered" evidence="1">
    <location>
        <begin position="403"/>
        <end position="618"/>
    </location>
</feature>
<feature type="compositionally biased region" description="Low complexity" evidence="1">
    <location>
        <begin position="595"/>
        <end position="607"/>
    </location>
</feature>
<feature type="compositionally biased region" description="Basic and acidic residues" evidence="1">
    <location>
        <begin position="269"/>
        <end position="278"/>
    </location>
</feature>
<feature type="region of interest" description="Disordered" evidence="1">
    <location>
        <begin position="204"/>
        <end position="223"/>
    </location>
</feature>
<keyword evidence="3" id="KW-1185">Reference proteome</keyword>
<protein>
    <submittedName>
        <fullName evidence="2">Uncharacterized protein</fullName>
    </submittedName>
</protein>
<feature type="compositionally biased region" description="Low complexity" evidence="1">
    <location>
        <begin position="842"/>
        <end position="853"/>
    </location>
</feature>
<feature type="compositionally biased region" description="Basic and acidic residues" evidence="1">
    <location>
        <begin position="415"/>
        <end position="437"/>
    </location>
</feature>
<evidence type="ECO:0000313" key="2">
    <source>
        <dbReference type="EMBL" id="CAH1959104.1"/>
    </source>
</evidence>
<dbReference type="EMBL" id="CAKOFQ010006680">
    <property type="protein sequence ID" value="CAH1959104.1"/>
    <property type="molecule type" value="Genomic_DNA"/>
</dbReference>
<feature type="compositionally biased region" description="Basic and acidic residues" evidence="1">
    <location>
        <begin position="516"/>
        <end position="530"/>
    </location>
</feature>
<reference evidence="2" key="1">
    <citation type="submission" date="2022-03" db="EMBL/GenBank/DDBJ databases">
        <authorList>
            <person name="Sayadi A."/>
        </authorList>
    </citation>
    <scope>NUCLEOTIDE SEQUENCE</scope>
</reference>
<dbReference type="AlphaFoldDB" id="A0A9P0NZF6"/>
<name>A0A9P0NZF6_ACAOB</name>
<proteinExistence type="predicted"/>
<organism evidence="2 3">
    <name type="scientific">Acanthoscelides obtectus</name>
    <name type="common">Bean weevil</name>
    <name type="synonym">Bruchus obtectus</name>
    <dbReference type="NCBI Taxonomy" id="200917"/>
    <lineage>
        <taxon>Eukaryota</taxon>
        <taxon>Metazoa</taxon>
        <taxon>Ecdysozoa</taxon>
        <taxon>Arthropoda</taxon>
        <taxon>Hexapoda</taxon>
        <taxon>Insecta</taxon>
        <taxon>Pterygota</taxon>
        <taxon>Neoptera</taxon>
        <taxon>Endopterygota</taxon>
        <taxon>Coleoptera</taxon>
        <taxon>Polyphaga</taxon>
        <taxon>Cucujiformia</taxon>
        <taxon>Chrysomeloidea</taxon>
        <taxon>Chrysomelidae</taxon>
        <taxon>Bruchinae</taxon>
        <taxon>Bruchini</taxon>
        <taxon>Acanthoscelides</taxon>
    </lineage>
</organism>
<feature type="compositionally biased region" description="Basic and acidic residues" evidence="1">
    <location>
        <begin position="860"/>
        <end position="869"/>
    </location>
</feature>